<dbReference type="InterPro" id="IPR015421">
    <property type="entry name" value="PyrdxlP-dep_Trfase_major"/>
</dbReference>
<dbReference type="Proteomes" id="UP000254079">
    <property type="component" value="Unassembled WGS sequence"/>
</dbReference>
<feature type="compositionally biased region" description="Low complexity" evidence="1">
    <location>
        <begin position="10"/>
        <end position="21"/>
    </location>
</feature>
<gene>
    <name evidence="2" type="ORF">NCTC8622_00586</name>
</gene>
<sequence length="87" mass="9277">MSPFPGSEFLTGGDLGLTPGLNQPRVTQRVEQVLADAFHAQAAALVQGAGTGAIRAGLAALLKRGSVFWCMTRLFTRRHGLLLSRWG</sequence>
<organism evidence="2 3">
    <name type="scientific">Escherichia coli</name>
    <dbReference type="NCBI Taxonomy" id="562"/>
    <lineage>
        <taxon>Bacteria</taxon>
        <taxon>Pseudomonadati</taxon>
        <taxon>Pseudomonadota</taxon>
        <taxon>Gammaproteobacteria</taxon>
        <taxon>Enterobacterales</taxon>
        <taxon>Enterobacteriaceae</taxon>
        <taxon>Escherichia</taxon>
    </lineage>
</organism>
<dbReference type="GO" id="GO:0003677">
    <property type="term" value="F:DNA binding"/>
    <property type="evidence" value="ECO:0007669"/>
    <property type="project" value="UniProtKB-KW"/>
</dbReference>
<evidence type="ECO:0000313" key="3">
    <source>
        <dbReference type="Proteomes" id="UP000254079"/>
    </source>
</evidence>
<proteinExistence type="predicted"/>
<reference evidence="2 3" key="1">
    <citation type="submission" date="2018-06" db="EMBL/GenBank/DDBJ databases">
        <authorList>
            <consortium name="Pathogen Informatics"/>
            <person name="Doyle S."/>
        </authorList>
    </citation>
    <scope>NUCLEOTIDE SEQUENCE [LARGE SCALE GENOMIC DNA]</scope>
    <source>
        <strain evidence="2 3">NCTC8622</strain>
    </source>
</reference>
<keyword evidence="2" id="KW-0238">DNA-binding</keyword>
<protein>
    <submittedName>
        <fullName evidence="2">Putative DNA-binding protein</fullName>
    </submittedName>
</protein>
<dbReference type="SUPFAM" id="SSF53383">
    <property type="entry name" value="PLP-dependent transferases"/>
    <property type="match status" value="1"/>
</dbReference>
<feature type="region of interest" description="Disordered" evidence="1">
    <location>
        <begin position="1"/>
        <end position="22"/>
    </location>
</feature>
<accession>A0A376TXZ2</accession>
<evidence type="ECO:0000256" key="1">
    <source>
        <dbReference type="SAM" id="MobiDB-lite"/>
    </source>
</evidence>
<name>A0A376TXZ2_ECOLX</name>
<dbReference type="InterPro" id="IPR015424">
    <property type="entry name" value="PyrdxlP-dep_Trfase"/>
</dbReference>
<dbReference type="EMBL" id="UGCP01000002">
    <property type="protein sequence ID" value="STI81643.1"/>
    <property type="molecule type" value="Genomic_DNA"/>
</dbReference>
<evidence type="ECO:0000313" key="2">
    <source>
        <dbReference type="EMBL" id="STI81643.1"/>
    </source>
</evidence>
<dbReference type="Gene3D" id="3.40.640.10">
    <property type="entry name" value="Type I PLP-dependent aspartate aminotransferase-like (Major domain)"/>
    <property type="match status" value="1"/>
</dbReference>
<dbReference type="AlphaFoldDB" id="A0A376TXZ2"/>